<dbReference type="RefSeq" id="WP_090177413.1">
    <property type="nucleotide sequence ID" value="NZ_LT629705.1"/>
</dbReference>
<dbReference type="EMBL" id="LT629705">
    <property type="protein sequence ID" value="SDN68234.1"/>
    <property type="molecule type" value="Genomic_DNA"/>
</dbReference>
<gene>
    <name evidence="2" type="ORF">SAMN04489798_0908</name>
</gene>
<reference evidence="2 3" key="1">
    <citation type="submission" date="2016-10" db="EMBL/GenBank/DDBJ databases">
        <authorList>
            <person name="de Groot N.N."/>
        </authorList>
    </citation>
    <scope>NUCLEOTIDE SEQUENCE [LARGE SCALE GENOMIC DNA]</scope>
    <source>
        <strain evidence="2 3">CECT 7543</strain>
    </source>
</reference>
<proteinExistence type="predicted"/>
<evidence type="ECO:0000313" key="3">
    <source>
        <dbReference type="Proteomes" id="UP000198827"/>
    </source>
</evidence>
<dbReference type="AlphaFoldDB" id="A0A1H0DDM9"/>
<dbReference type="OrthoDB" id="5296182at2"/>
<keyword evidence="1" id="KW-0732">Signal</keyword>
<organism evidence="2 3">
    <name type="scientific">Pseudomonas arsenicoxydans</name>
    <dbReference type="NCBI Taxonomy" id="702115"/>
    <lineage>
        <taxon>Bacteria</taxon>
        <taxon>Pseudomonadati</taxon>
        <taxon>Pseudomonadota</taxon>
        <taxon>Gammaproteobacteria</taxon>
        <taxon>Pseudomonadales</taxon>
        <taxon>Pseudomonadaceae</taxon>
        <taxon>Pseudomonas</taxon>
    </lineage>
</organism>
<feature type="chain" id="PRO_5009247919" description="DUF2782 domain-containing protein" evidence="1">
    <location>
        <begin position="23"/>
        <end position="98"/>
    </location>
</feature>
<dbReference type="Gene3D" id="2.20.130.30">
    <property type="entry name" value="Protein of unknown function DUF2782"/>
    <property type="match status" value="1"/>
</dbReference>
<dbReference type="InterPro" id="IPR021357">
    <property type="entry name" value="DUF2782"/>
</dbReference>
<feature type="signal peptide" evidence="1">
    <location>
        <begin position="1"/>
        <end position="22"/>
    </location>
</feature>
<protein>
    <recommendedName>
        <fullName evidence="4">DUF2782 domain-containing protein</fullName>
    </recommendedName>
</protein>
<accession>A0A1H0DDM9</accession>
<dbReference type="Pfam" id="PF11191">
    <property type="entry name" value="DUF2782"/>
    <property type="match status" value="1"/>
</dbReference>
<evidence type="ECO:0008006" key="4">
    <source>
        <dbReference type="Google" id="ProtNLM"/>
    </source>
</evidence>
<evidence type="ECO:0000313" key="2">
    <source>
        <dbReference type="EMBL" id="SDN68234.1"/>
    </source>
</evidence>
<sequence>MRTLNRLLLAGLFATVPLAVMAADTAPGSEPEVTIKTHTEGDKVIQEYSRSGFVYAIKVTPKGGKPYFLVRADGTDANYIRSDQPDMLIPSWEIFTWK</sequence>
<name>A0A1H0DDM9_9PSED</name>
<evidence type="ECO:0000256" key="1">
    <source>
        <dbReference type="SAM" id="SignalP"/>
    </source>
</evidence>
<dbReference type="Proteomes" id="UP000198827">
    <property type="component" value="Chromosome I"/>
</dbReference>